<dbReference type="EMBL" id="QBMN01000041">
    <property type="protein sequence ID" value="PZO42838.1"/>
    <property type="molecule type" value="Genomic_DNA"/>
</dbReference>
<gene>
    <name evidence="2" type="ORF">DCF17_07855</name>
</gene>
<evidence type="ECO:0000256" key="1">
    <source>
        <dbReference type="SAM" id="MobiDB-lite"/>
    </source>
</evidence>
<organism evidence="2 3">
    <name type="scientific">Shackletoniella antarctica</name>
    <dbReference type="NCBI Taxonomy" id="268115"/>
    <lineage>
        <taxon>Bacteria</taxon>
        <taxon>Bacillati</taxon>
        <taxon>Cyanobacteriota</taxon>
        <taxon>Cyanophyceae</taxon>
        <taxon>Oculatellales</taxon>
        <taxon>Oculatellaceae</taxon>
        <taxon>Shackletoniella</taxon>
    </lineage>
</organism>
<reference evidence="2 3" key="2">
    <citation type="submission" date="2018-06" db="EMBL/GenBank/DDBJ databases">
        <title>Metagenomic assembly of (sub)arctic Cyanobacteria and their associated microbiome from non-axenic cultures.</title>
        <authorList>
            <person name="Baurain D."/>
        </authorList>
    </citation>
    <scope>NUCLEOTIDE SEQUENCE [LARGE SCALE GENOMIC DNA]</scope>
    <source>
        <strain evidence="2">ULC041bin1</strain>
    </source>
</reference>
<feature type="compositionally biased region" description="Basic and acidic residues" evidence="1">
    <location>
        <begin position="7"/>
        <end position="24"/>
    </location>
</feature>
<comment type="caution">
    <text evidence="2">The sequence shown here is derived from an EMBL/GenBank/DDBJ whole genome shotgun (WGS) entry which is preliminary data.</text>
</comment>
<feature type="region of interest" description="Disordered" evidence="1">
    <location>
        <begin position="1"/>
        <end position="24"/>
    </location>
</feature>
<accession>A0A2W4YII1</accession>
<protein>
    <submittedName>
        <fullName evidence="2">Uncharacterized protein</fullName>
    </submittedName>
</protein>
<evidence type="ECO:0000313" key="3">
    <source>
        <dbReference type="Proteomes" id="UP000249081"/>
    </source>
</evidence>
<sequence length="193" mass="21193">MTNSVQDRVKTEWEKAQKEGGQRASRIREIVKAAATEALAELRDGSSEIETQGRKTLSEMIEQLRVNEAADAAAAEAVADAVAEAVQAEAEAPAPTWAQIFADLRYLANDRKVDWAQSLLTKLQTQVERFDADMATEYGDRYRFARPLVRGFRSLVALAYSKMGQPAEPAAPTPVHIEVLDEVETAVDNSTNA</sequence>
<evidence type="ECO:0000313" key="2">
    <source>
        <dbReference type="EMBL" id="PZO42838.1"/>
    </source>
</evidence>
<name>A0A2W4YII1_9CYAN</name>
<reference evidence="3" key="1">
    <citation type="submission" date="2018-04" db="EMBL/GenBank/DDBJ databases">
        <authorList>
            <person name="Cornet L."/>
        </authorList>
    </citation>
    <scope>NUCLEOTIDE SEQUENCE [LARGE SCALE GENOMIC DNA]</scope>
</reference>
<dbReference type="Proteomes" id="UP000249081">
    <property type="component" value="Unassembled WGS sequence"/>
</dbReference>
<proteinExistence type="predicted"/>
<dbReference type="AlphaFoldDB" id="A0A2W4YII1"/>